<feature type="transmembrane region" description="Helical" evidence="9">
    <location>
        <begin position="304"/>
        <end position="324"/>
    </location>
</feature>
<evidence type="ECO:0000256" key="2">
    <source>
        <dbReference type="ARBA" id="ARBA00022448"/>
    </source>
</evidence>
<dbReference type="Proteomes" id="UP000295064">
    <property type="component" value="Unassembled WGS sequence"/>
</dbReference>
<evidence type="ECO:0000313" key="11">
    <source>
        <dbReference type="EMBL" id="TDO92019.1"/>
    </source>
</evidence>
<evidence type="ECO:0000256" key="7">
    <source>
        <dbReference type="ARBA" id="ARBA00023136"/>
    </source>
</evidence>
<dbReference type="AlphaFoldDB" id="A0A4R6LTM1"/>
<evidence type="ECO:0000256" key="4">
    <source>
        <dbReference type="ARBA" id="ARBA00022475"/>
    </source>
</evidence>
<feature type="transmembrane region" description="Helical" evidence="9">
    <location>
        <begin position="31"/>
        <end position="49"/>
    </location>
</feature>
<accession>A0A4R6LTM1</accession>
<keyword evidence="7 9" id="KW-0472">Membrane</keyword>
<comment type="subcellular location">
    <subcellularLocation>
        <location evidence="1">Cell membrane</location>
        <topology evidence="1">Multi-pass membrane protein</topology>
    </subcellularLocation>
</comment>
<comment type="caution">
    <text evidence="11">The sequence shown here is derived from an EMBL/GenBank/DDBJ whole genome shotgun (WGS) entry which is preliminary data.</text>
</comment>
<feature type="transmembrane region" description="Helical" evidence="9">
    <location>
        <begin position="411"/>
        <end position="434"/>
    </location>
</feature>
<feature type="transmembrane region" description="Helical" evidence="9">
    <location>
        <begin position="6"/>
        <end position="24"/>
    </location>
</feature>
<evidence type="ECO:0000256" key="3">
    <source>
        <dbReference type="ARBA" id="ARBA00022449"/>
    </source>
</evidence>
<dbReference type="PANTHER" id="PTHR33451:SF3">
    <property type="entry name" value="MALATE-2H(+)_NA(+)-LACTATE ANTIPORTER"/>
    <property type="match status" value="1"/>
</dbReference>
<keyword evidence="2" id="KW-0813">Transport</keyword>
<dbReference type="Pfam" id="PF03553">
    <property type="entry name" value="Na_H_antiporter"/>
    <property type="match status" value="1"/>
</dbReference>
<keyword evidence="6 9" id="KW-1133">Transmembrane helix</keyword>
<protein>
    <submittedName>
        <fullName evidence="11">Transporter (NhaC family)</fullName>
    </submittedName>
</protein>
<evidence type="ECO:0000313" key="12">
    <source>
        <dbReference type="Proteomes" id="UP000295064"/>
    </source>
</evidence>
<feature type="transmembrane region" description="Helical" evidence="9">
    <location>
        <begin position="345"/>
        <end position="367"/>
    </location>
</feature>
<dbReference type="PANTHER" id="PTHR33451">
    <property type="entry name" value="MALATE-2H(+)/NA(+)-LACTATE ANTIPORTER"/>
    <property type="match status" value="1"/>
</dbReference>
<reference evidence="11 12" key="1">
    <citation type="submission" date="2019-03" db="EMBL/GenBank/DDBJ databases">
        <title>Subsurface microbial communities from deep shales in Ohio and West Virginia, USA.</title>
        <authorList>
            <person name="Wrighton K."/>
        </authorList>
    </citation>
    <scope>NUCLEOTIDE SEQUENCE [LARGE SCALE GENOMIC DNA]</scope>
    <source>
        <strain evidence="11 12">MA284_T2</strain>
    </source>
</reference>
<gene>
    <name evidence="11" type="ORF">DFR79_10845</name>
</gene>
<sequence length="449" mass="49542">MLSFKQAIIPVITMVFLILLSVLFWEAPIQIALFFEIMIIISLALIWGYKWQEIEEMLFSSFRNIGNVILILFLLGMMIGLWIAVGTVPTVIFYGLQTISPQYFFILSFISTSLVSMAVGTAVGTASTIGLALISIAQTMGLSLPLAAGAIISGSYVGDRMSPVSSIAIITAHSSEANLMDMIYHMFKTAIIPYLLTALGFLFLGLSNFSSTTNIGDLELLSQMLNEHFQISFWLLLPPILIIVLAVLKVPTIINIALNILFSLLIGIYFTERGWSELLNIMFRGFSNRTGIDFIDNILARGGLTSMLELISLIIFAVLLGGLLEKMGVLNSLLKPFLHLIKKKMHLISVTIISGILAAGLGCNQFLGVFLPAKMLGKNYDQMNIERKVMARALGDSGLIFSPLIPWNVNALMMTAVLGVSTIEYFTFAFFPLLMPLSNLLTSYFEERK</sequence>
<dbReference type="OrthoDB" id="9762978at2"/>
<dbReference type="InterPro" id="IPR052180">
    <property type="entry name" value="NhaC_Na-H+_Antiporter"/>
</dbReference>
<dbReference type="EMBL" id="SNWX01000008">
    <property type="protein sequence ID" value="TDO92019.1"/>
    <property type="molecule type" value="Genomic_DNA"/>
</dbReference>
<feature type="transmembrane region" description="Helical" evidence="9">
    <location>
        <begin position="129"/>
        <end position="152"/>
    </location>
</feature>
<organism evidence="11 12">
    <name type="scientific">Halanaerobium saccharolyticum</name>
    <dbReference type="NCBI Taxonomy" id="43595"/>
    <lineage>
        <taxon>Bacteria</taxon>
        <taxon>Bacillati</taxon>
        <taxon>Bacillota</taxon>
        <taxon>Clostridia</taxon>
        <taxon>Halanaerobiales</taxon>
        <taxon>Halanaerobiaceae</taxon>
        <taxon>Halanaerobium</taxon>
    </lineage>
</organism>
<dbReference type="GO" id="GO:0005886">
    <property type="term" value="C:plasma membrane"/>
    <property type="evidence" value="ECO:0007669"/>
    <property type="project" value="UniProtKB-SubCell"/>
</dbReference>
<dbReference type="RefSeq" id="WP_133514758.1">
    <property type="nucleotide sequence ID" value="NZ_SNWX01000008.1"/>
</dbReference>
<keyword evidence="3" id="KW-0050">Antiport</keyword>
<keyword evidence="5 9" id="KW-0812">Transmembrane</keyword>
<evidence type="ECO:0000256" key="5">
    <source>
        <dbReference type="ARBA" id="ARBA00022692"/>
    </source>
</evidence>
<dbReference type="GO" id="GO:0015297">
    <property type="term" value="F:antiporter activity"/>
    <property type="evidence" value="ECO:0007669"/>
    <property type="project" value="UniProtKB-KW"/>
</dbReference>
<proteinExistence type="inferred from homology"/>
<feature type="transmembrane region" description="Helical" evidence="9">
    <location>
        <begin position="253"/>
        <end position="270"/>
    </location>
</feature>
<feature type="domain" description="Na+/H+ antiporter NhaC-like C-terminal" evidence="10">
    <location>
        <begin position="156"/>
        <end position="444"/>
    </location>
</feature>
<keyword evidence="4" id="KW-1003">Cell membrane</keyword>
<feature type="transmembrane region" description="Helical" evidence="9">
    <location>
        <begin position="190"/>
        <end position="209"/>
    </location>
</feature>
<name>A0A4R6LTM1_9FIRM</name>
<dbReference type="InterPro" id="IPR018461">
    <property type="entry name" value="Na/H_Antiport_NhaC-like_C"/>
</dbReference>
<evidence type="ECO:0000256" key="9">
    <source>
        <dbReference type="SAM" id="Phobius"/>
    </source>
</evidence>
<comment type="similarity">
    <text evidence="8">Belongs to the NhaC Na(+)/H(+) (TC 2.A.35) antiporter family.</text>
</comment>
<evidence type="ECO:0000256" key="6">
    <source>
        <dbReference type="ARBA" id="ARBA00022989"/>
    </source>
</evidence>
<feature type="transmembrane region" description="Helical" evidence="9">
    <location>
        <begin position="103"/>
        <end position="123"/>
    </location>
</feature>
<evidence type="ECO:0000256" key="8">
    <source>
        <dbReference type="ARBA" id="ARBA00038435"/>
    </source>
</evidence>
<evidence type="ECO:0000256" key="1">
    <source>
        <dbReference type="ARBA" id="ARBA00004651"/>
    </source>
</evidence>
<evidence type="ECO:0000259" key="10">
    <source>
        <dbReference type="Pfam" id="PF03553"/>
    </source>
</evidence>
<feature type="transmembrane region" description="Helical" evidence="9">
    <location>
        <begin position="229"/>
        <end position="248"/>
    </location>
</feature>
<feature type="transmembrane region" description="Helical" evidence="9">
    <location>
        <begin position="69"/>
        <end position="96"/>
    </location>
</feature>